<dbReference type="SUPFAM" id="SSF53748">
    <property type="entry name" value="Phosphoglycerate kinase"/>
    <property type="match status" value="1"/>
</dbReference>
<evidence type="ECO:0000256" key="4">
    <source>
        <dbReference type="ARBA" id="ARBA00008982"/>
    </source>
</evidence>
<dbReference type="GO" id="GO:0006094">
    <property type="term" value="P:gluconeogenesis"/>
    <property type="evidence" value="ECO:0007669"/>
    <property type="project" value="TreeGrafter"/>
</dbReference>
<dbReference type="GO" id="GO:0005829">
    <property type="term" value="C:cytosol"/>
    <property type="evidence" value="ECO:0007669"/>
    <property type="project" value="TreeGrafter"/>
</dbReference>
<evidence type="ECO:0000256" key="3">
    <source>
        <dbReference type="ARBA" id="ARBA00004838"/>
    </source>
</evidence>
<dbReference type="GO" id="GO:0043531">
    <property type="term" value="F:ADP binding"/>
    <property type="evidence" value="ECO:0007669"/>
    <property type="project" value="TreeGrafter"/>
</dbReference>
<comment type="pathway">
    <text evidence="3">Carbohydrate degradation; glycolysis; pyruvate from D-glyceraldehyde 3-phosphate: step 2/5.</text>
</comment>
<keyword evidence="11" id="KW-0324">Glycolysis</keyword>
<evidence type="ECO:0000313" key="16">
    <source>
        <dbReference type="EMBL" id="KAK9829357.1"/>
    </source>
</evidence>
<dbReference type="AlphaFoldDB" id="A0AAW1R6D8"/>
<dbReference type="InterPro" id="IPR036043">
    <property type="entry name" value="Phosphoglycerate_kinase_sf"/>
</dbReference>
<dbReference type="InterPro" id="IPR015824">
    <property type="entry name" value="Phosphoglycerate_kinase_N"/>
</dbReference>
<dbReference type="InterPro" id="IPR001576">
    <property type="entry name" value="Phosphoglycerate_kinase"/>
</dbReference>
<evidence type="ECO:0000256" key="2">
    <source>
        <dbReference type="ARBA" id="ARBA00001946"/>
    </source>
</evidence>
<evidence type="ECO:0000256" key="8">
    <source>
        <dbReference type="ARBA" id="ARBA00022777"/>
    </source>
</evidence>
<evidence type="ECO:0000256" key="12">
    <source>
        <dbReference type="ARBA" id="ARBA00024331"/>
    </source>
</evidence>
<evidence type="ECO:0000256" key="1">
    <source>
        <dbReference type="ARBA" id="ARBA00000642"/>
    </source>
</evidence>
<dbReference type="GO" id="GO:0006096">
    <property type="term" value="P:glycolytic process"/>
    <property type="evidence" value="ECO:0007669"/>
    <property type="project" value="UniProtKB-KW"/>
</dbReference>
<organism evidence="16 17">
    <name type="scientific">[Myrmecia] bisecta</name>
    <dbReference type="NCBI Taxonomy" id="41462"/>
    <lineage>
        <taxon>Eukaryota</taxon>
        <taxon>Viridiplantae</taxon>
        <taxon>Chlorophyta</taxon>
        <taxon>core chlorophytes</taxon>
        <taxon>Trebouxiophyceae</taxon>
        <taxon>Trebouxiales</taxon>
        <taxon>Trebouxiaceae</taxon>
        <taxon>Myrmecia</taxon>
    </lineage>
</organism>
<dbReference type="Pfam" id="PF00162">
    <property type="entry name" value="PGK"/>
    <property type="match status" value="1"/>
</dbReference>
<dbReference type="PRINTS" id="PR00477">
    <property type="entry name" value="PHGLYCKINASE"/>
</dbReference>
<evidence type="ECO:0000256" key="11">
    <source>
        <dbReference type="ARBA" id="ARBA00023152"/>
    </source>
</evidence>
<evidence type="ECO:0000256" key="5">
    <source>
        <dbReference type="ARBA" id="ARBA00013061"/>
    </source>
</evidence>
<feature type="binding site" evidence="13">
    <location>
        <position position="140"/>
    </location>
    <ligand>
        <name>ATP</name>
        <dbReference type="ChEBI" id="CHEBI:30616"/>
    </ligand>
</feature>
<protein>
    <recommendedName>
        <fullName evidence="5 14">Phosphoglycerate kinase</fullName>
        <ecNumber evidence="5 14">2.7.2.3</ecNumber>
    </recommendedName>
</protein>
<dbReference type="Proteomes" id="UP001489004">
    <property type="component" value="Unassembled WGS sequence"/>
</dbReference>
<dbReference type="GO" id="GO:0005524">
    <property type="term" value="F:ATP binding"/>
    <property type="evidence" value="ECO:0007669"/>
    <property type="project" value="UniProtKB-KW"/>
</dbReference>
<dbReference type="Gene3D" id="3.40.50.1260">
    <property type="entry name" value="Phosphoglycerate kinase, N-terminal domain"/>
    <property type="match status" value="2"/>
</dbReference>
<feature type="binding site" evidence="13">
    <location>
        <position position="273"/>
    </location>
    <ligand>
        <name>ATP</name>
        <dbReference type="ChEBI" id="CHEBI:30616"/>
    </ligand>
</feature>
<evidence type="ECO:0000256" key="9">
    <source>
        <dbReference type="ARBA" id="ARBA00022840"/>
    </source>
</evidence>
<reference evidence="16 17" key="1">
    <citation type="journal article" date="2024" name="Nat. Commun.">
        <title>Phylogenomics reveals the evolutionary origins of lichenization in chlorophyte algae.</title>
        <authorList>
            <person name="Puginier C."/>
            <person name="Libourel C."/>
            <person name="Otte J."/>
            <person name="Skaloud P."/>
            <person name="Haon M."/>
            <person name="Grisel S."/>
            <person name="Petersen M."/>
            <person name="Berrin J.G."/>
            <person name="Delaux P.M."/>
            <person name="Dal Grande F."/>
            <person name="Keller J."/>
        </authorList>
    </citation>
    <scope>NUCLEOTIDE SEQUENCE [LARGE SCALE GENOMIC DNA]</scope>
    <source>
        <strain evidence="16 17">SAG 2043</strain>
    </source>
</reference>
<evidence type="ECO:0000256" key="7">
    <source>
        <dbReference type="ARBA" id="ARBA00022741"/>
    </source>
</evidence>
<name>A0AAW1R6D8_9CHLO</name>
<accession>A0AAW1R6D8</accession>
<evidence type="ECO:0000256" key="13">
    <source>
        <dbReference type="PIRSR" id="PIRSR000724-2"/>
    </source>
</evidence>
<comment type="similarity">
    <text evidence="4 14">Belongs to the phosphoglycerate kinase family.</text>
</comment>
<dbReference type="PIRSF" id="PIRSF000724">
    <property type="entry name" value="Pgk"/>
    <property type="match status" value="1"/>
</dbReference>
<dbReference type="PANTHER" id="PTHR11406:SF23">
    <property type="entry name" value="PHOSPHOGLYCERATE KINASE 1, CHLOROPLASTIC-RELATED"/>
    <property type="match status" value="1"/>
</dbReference>
<keyword evidence="10" id="KW-0460">Magnesium</keyword>
<evidence type="ECO:0000256" key="14">
    <source>
        <dbReference type="RuleBase" id="RU000532"/>
    </source>
</evidence>
<dbReference type="FunFam" id="3.40.50.1260:FF:000031">
    <property type="entry name" value="Phosphoglycerate kinase 1"/>
    <property type="match status" value="1"/>
</dbReference>
<keyword evidence="7" id="KW-0547">Nucleotide-binding</keyword>
<comment type="subunit">
    <text evidence="15">Monomer.</text>
</comment>
<keyword evidence="9 13" id="KW-0067">ATP-binding</keyword>
<comment type="pathway">
    <text evidence="12">Carbohydrate biosynthesis.</text>
</comment>
<dbReference type="PANTHER" id="PTHR11406">
    <property type="entry name" value="PHOSPHOGLYCERATE KINASE"/>
    <property type="match status" value="1"/>
</dbReference>
<dbReference type="GO" id="GO:0004618">
    <property type="term" value="F:phosphoglycerate kinase activity"/>
    <property type="evidence" value="ECO:0007669"/>
    <property type="project" value="UniProtKB-EC"/>
</dbReference>
<keyword evidence="8 14" id="KW-0418">Kinase</keyword>
<comment type="catalytic activity">
    <reaction evidence="1 14">
        <text>(2R)-3-phosphoglycerate + ATP = (2R)-3-phospho-glyceroyl phosphate + ADP</text>
        <dbReference type="Rhea" id="RHEA:14801"/>
        <dbReference type="ChEBI" id="CHEBI:30616"/>
        <dbReference type="ChEBI" id="CHEBI:57604"/>
        <dbReference type="ChEBI" id="CHEBI:58272"/>
        <dbReference type="ChEBI" id="CHEBI:456216"/>
        <dbReference type="EC" id="2.7.2.3"/>
    </reaction>
</comment>
<evidence type="ECO:0000256" key="10">
    <source>
        <dbReference type="ARBA" id="ARBA00022842"/>
    </source>
</evidence>
<evidence type="ECO:0000256" key="15">
    <source>
        <dbReference type="RuleBase" id="RU000696"/>
    </source>
</evidence>
<sequence length="353" mass="37112">MADMRSQFSLAPVATALASRLGDCFVGLADDCVGPDVDRRVDGMQDGQVLLLENTRFHAEDLDNSEAFAAQLAATADVFVNDAFGVIHRDQASVTGITRHVHLALMGPLVRHEIQRLLEAVHKPQRPFVVILGGAKVVDKIGIIRVLLQKADKLLIGGKMAFTFLKANDVSVGDTEIEAGGKYLEVAQEMQSIAAARGIPLLLPVDQVTAKSLTAGVATQIVPLDTTCCTPEKPCIRDGFQGGDIGPATQRLFADALAGAGTVFWNGPLGKFEVPEFAEGTFAVAHSMAASTARGAVTVVGGGDSVAAVHKIGLGDRHFTHLSTGGGASLEFIQNPDLPGIHALMHAKDRGVL</sequence>
<gene>
    <name evidence="16" type="ORF">WJX72_005375</name>
</gene>
<evidence type="ECO:0000313" key="17">
    <source>
        <dbReference type="Proteomes" id="UP001489004"/>
    </source>
</evidence>
<proteinExistence type="inferred from homology"/>
<keyword evidence="17" id="KW-1185">Reference proteome</keyword>
<dbReference type="EC" id="2.7.2.3" evidence="5 14"/>
<keyword evidence="6 14" id="KW-0808">Transferase</keyword>
<comment type="cofactor">
    <cofactor evidence="2">
        <name>Mg(2+)</name>
        <dbReference type="ChEBI" id="CHEBI:18420"/>
    </cofactor>
</comment>
<comment type="caution">
    <text evidence="16">The sequence shown here is derived from an EMBL/GenBank/DDBJ whole genome shotgun (WGS) entry which is preliminary data.</text>
</comment>
<dbReference type="EMBL" id="JALJOR010000001">
    <property type="protein sequence ID" value="KAK9829357.1"/>
    <property type="molecule type" value="Genomic_DNA"/>
</dbReference>
<evidence type="ECO:0000256" key="6">
    <source>
        <dbReference type="ARBA" id="ARBA00022679"/>
    </source>
</evidence>
<feature type="binding site" evidence="13">
    <location>
        <begin position="302"/>
        <end position="305"/>
    </location>
    <ligand>
        <name>ATP</name>
        <dbReference type="ChEBI" id="CHEBI:30616"/>
    </ligand>
</feature>